<evidence type="ECO:0000259" key="4">
    <source>
        <dbReference type="PROSITE" id="PS50026"/>
    </source>
</evidence>
<feature type="disulfide bond" evidence="2">
    <location>
        <begin position="99"/>
        <end position="108"/>
    </location>
</feature>
<keyword evidence="1 2" id="KW-1015">Disulfide bond</keyword>
<dbReference type="Pfam" id="PF00008">
    <property type="entry name" value="EGF"/>
    <property type="match status" value="1"/>
</dbReference>
<dbReference type="SUPFAM" id="SSF49899">
    <property type="entry name" value="Concanavalin A-like lectins/glucanases"/>
    <property type="match status" value="1"/>
</dbReference>
<dbReference type="EMBL" id="BLXT01002457">
    <property type="protein sequence ID" value="GFN94481.1"/>
    <property type="molecule type" value="Genomic_DNA"/>
</dbReference>
<name>A0AAV3ZIW5_9GAST</name>
<feature type="domain" description="Laminin G" evidence="3">
    <location>
        <begin position="116"/>
        <end position="301"/>
    </location>
</feature>
<evidence type="ECO:0000313" key="6">
    <source>
        <dbReference type="Proteomes" id="UP000735302"/>
    </source>
</evidence>
<gene>
    <name evidence="5" type="ORF">PoB_002098700</name>
</gene>
<sequence>MELRITAILTWCVALYLHSQEAVNLSVIELRITIILTWYFALYLPSQEAIVVNDLVYDMDLISNIDFAVENCSPCFSPNEPCLNGGLCRATIHGYTCYCPLGFSNTNCEDAQNGPPTIPKFNGNSYLMYTDPDIANRMGNTSINLMGVIKPHSRNGLIFWTSQSKIASHESVRRDFMAVGLSEGVLQLYYDLGSGETLITNDLVNLFDGRWHFFWAAINNQTGYVMVDHRNYKFGHSPGNNKILNSNKRVYLGGILDVQKVTGGRFNSSYRGCMNSVTLQGIGLNLANQCVVGANIEECECN</sequence>
<dbReference type="SMART" id="SM00282">
    <property type="entry name" value="LamG"/>
    <property type="match status" value="1"/>
</dbReference>
<dbReference type="PROSITE" id="PS01186">
    <property type="entry name" value="EGF_2"/>
    <property type="match status" value="1"/>
</dbReference>
<keyword evidence="6" id="KW-1185">Reference proteome</keyword>
<reference evidence="5 6" key="1">
    <citation type="journal article" date="2021" name="Elife">
        <title>Chloroplast acquisition without the gene transfer in kleptoplastic sea slugs, Plakobranchus ocellatus.</title>
        <authorList>
            <person name="Maeda T."/>
            <person name="Takahashi S."/>
            <person name="Yoshida T."/>
            <person name="Shimamura S."/>
            <person name="Takaki Y."/>
            <person name="Nagai Y."/>
            <person name="Toyoda A."/>
            <person name="Suzuki Y."/>
            <person name="Arimoto A."/>
            <person name="Ishii H."/>
            <person name="Satoh N."/>
            <person name="Nishiyama T."/>
            <person name="Hasebe M."/>
            <person name="Maruyama T."/>
            <person name="Minagawa J."/>
            <person name="Obokata J."/>
            <person name="Shigenobu S."/>
        </authorList>
    </citation>
    <scope>NUCLEOTIDE SEQUENCE [LARGE SCALE GENOMIC DNA]</scope>
</reference>
<protein>
    <submittedName>
        <fullName evidence="5">Pikachurin-like</fullName>
    </submittedName>
</protein>
<dbReference type="CDD" id="cd00054">
    <property type="entry name" value="EGF_CA"/>
    <property type="match status" value="1"/>
</dbReference>
<evidence type="ECO:0000256" key="2">
    <source>
        <dbReference type="PROSITE-ProRule" id="PRU00076"/>
    </source>
</evidence>
<proteinExistence type="predicted"/>
<dbReference type="Gene3D" id="2.60.120.200">
    <property type="match status" value="1"/>
</dbReference>
<accession>A0AAV3ZIW5</accession>
<comment type="caution">
    <text evidence="5">The sequence shown here is derived from an EMBL/GenBank/DDBJ whole genome shotgun (WGS) entry which is preliminary data.</text>
</comment>
<evidence type="ECO:0000313" key="5">
    <source>
        <dbReference type="EMBL" id="GFN94481.1"/>
    </source>
</evidence>
<dbReference type="GO" id="GO:0016020">
    <property type="term" value="C:membrane"/>
    <property type="evidence" value="ECO:0007669"/>
    <property type="project" value="UniProtKB-SubCell"/>
</dbReference>
<dbReference type="PANTHER" id="PTHR15036:SF85">
    <property type="entry name" value="SP2353, ISOFORM A"/>
    <property type="match status" value="1"/>
</dbReference>
<dbReference type="AlphaFoldDB" id="A0AAV3ZIW5"/>
<dbReference type="CDD" id="cd00110">
    <property type="entry name" value="LamG"/>
    <property type="match status" value="1"/>
</dbReference>
<dbReference type="InterPro" id="IPR001791">
    <property type="entry name" value="Laminin_G"/>
</dbReference>
<evidence type="ECO:0000259" key="3">
    <source>
        <dbReference type="PROSITE" id="PS50025"/>
    </source>
</evidence>
<feature type="domain" description="EGF-like" evidence="4">
    <location>
        <begin position="71"/>
        <end position="109"/>
    </location>
</feature>
<dbReference type="Proteomes" id="UP000735302">
    <property type="component" value="Unassembled WGS sequence"/>
</dbReference>
<dbReference type="Gene3D" id="2.10.25.10">
    <property type="entry name" value="Laminin"/>
    <property type="match status" value="1"/>
</dbReference>
<dbReference type="Pfam" id="PF02210">
    <property type="entry name" value="Laminin_G_2"/>
    <property type="match status" value="1"/>
</dbReference>
<keyword evidence="2" id="KW-0245">EGF-like domain</keyword>
<dbReference type="InterPro" id="IPR013320">
    <property type="entry name" value="ConA-like_dom_sf"/>
</dbReference>
<dbReference type="PROSITE" id="PS50025">
    <property type="entry name" value="LAM_G_DOMAIN"/>
    <property type="match status" value="1"/>
</dbReference>
<dbReference type="InterPro" id="IPR050372">
    <property type="entry name" value="Neurexin-related_CASP"/>
</dbReference>
<dbReference type="PANTHER" id="PTHR15036">
    <property type="entry name" value="PIKACHURIN-LIKE PROTEIN"/>
    <property type="match status" value="1"/>
</dbReference>
<dbReference type="PROSITE" id="PS50026">
    <property type="entry name" value="EGF_3"/>
    <property type="match status" value="1"/>
</dbReference>
<dbReference type="InterPro" id="IPR000742">
    <property type="entry name" value="EGF"/>
</dbReference>
<organism evidence="5 6">
    <name type="scientific">Plakobranchus ocellatus</name>
    <dbReference type="NCBI Taxonomy" id="259542"/>
    <lineage>
        <taxon>Eukaryota</taxon>
        <taxon>Metazoa</taxon>
        <taxon>Spiralia</taxon>
        <taxon>Lophotrochozoa</taxon>
        <taxon>Mollusca</taxon>
        <taxon>Gastropoda</taxon>
        <taxon>Heterobranchia</taxon>
        <taxon>Euthyneura</taxon>
        <taxon>Panpulmonata</taxon>
        <taxon>Sacoglossa</taxon>
        <taxon>Placobranchoidea</taxon>
        <taxon>Plakobranchidae</taxon>
        <taxon>Plakobranchus</taxon>
    </lineage>
</organism>
<evidence type="ECO:0000256" key="1">
    <source>
        <dbReference type="ARBA" id="ARBA00023157"/>
    </source>
</evidence>
<comment type="caution">
    <text evidence="2">Lacks conserved residue(s) required for the propagation of feature annotation.</text>
</comment>
<dbReference type="SMART" id="SM00181">
    <property type="entry name" value="EGF"/>
    <property type="match status" value="1"/>
</dbReference>